<organism evidence="1 2">
    <name type="scientific">Melghirimyces profundicolus</name>
    <dbReference type="NCBI Taxonomy" id="1242148"/>
    <lineage>
        <taxon>Bacteria</taxon>
        <taxon>Bacillati</taxon>
        <taxon>Bacillota</taxon>
        <taxon>Bacilli</taxon>
        <taxon>Bacillales</taxon>
        <taxon>Thermoactinomycetaceae</taxon>
        <taxon>Melghirimyces</taxon>
    </lineage>
</organism>
<accession>A0A2T6BD62</accession>
<reference evidence="1 2" key="1">
    <citation type="submission" date="2018-04" db="EMBL/GenBank/DDBJ databases">
        <title>Genomic Encyclopedia of Archaeal and Bacterial Type Strains, Phase II (KMG-II): from individual species to whole genera.</title>
        <authorList>
            <person name="Goeker M."/>
        </authorList>
    </citation>
    <scope>NUCLEOTIDE SEQUENCE [LARGE SCALE GENOMIC DNA]</scope>
    <source>
        <strain evidence="1 2">DSM 45787</strain>
    </source>
</reference>
<dbReference type="AlphaFoldDB" id="A0A2T6BD62"/>
<evidence type="ECO:0000313" key="2">
    <source>
        <dbReference type="Proteomes" id="UP000244240"/>
    </source>
</evidence>
<protein>
    <submittedName>
        <fullName evidence="1">Uncharacterized protein</fullName>
    </submittedName>
</protein>
<gene>
    <name evidence="1" type="ORF">C8P63_12418</name>
</gene>
<name>A0A2T6BD62_9BACL</name>
<proteinExistence type="predicted"/>
<sequence length="63" mass="7540">MSATKPVNQYDATYFIGNATIYVVAPRISWEERQKRLDHIQRINWILWDAMQSNYQLHLQTNT</sequence>
<dbReference type="EMBL" id="QBKR01000024">
    <property type="protein sequence ID" value="PTX53962.1"/>
    <property type="molecule type" value="Genomic_DNA"/>
</dbReference>
<evidence type="ECO:0000313" key="1">
    <source>
        <dbReference type="EMBL" id="PTX53962.1"/>
    </source>
</evidence>
<keyword evidence="2" id="KW-1185">Reference proteome</keyword>
<comment type="caution">
    <text evidence="1">The sequence shown here is derived from an EMBL/GenBank/DDBJ whole genome shotgun (WGS) entry which is preliminary data.</text>
</comment>
<dbReference type="Proteomes" id="UP000244240">
    <property type="component" value="Unassembled WGS sequence"/>
</dbReference>